<comment type="caution">
    <text evidence="1">The sequence shown here is derived from an EMBL/GenBank/DDBJ whole genome shotgun (WGS) entry which is preliminary data.</text>
</comment>
<accession>A0A645GJ82</accession>
<evidence type="ECO:0000313" key="1">
    <source>
        <dbReference type="EMBL" id="MPN26296.1"/>
    </source>
</evidence>
<organism evidence="1">
    <name type="scientific">bioreactor metagenome</name>
    <dbReference type="NCBI Taxonomy" id="1076179"/>
    <lineage>
        <taxon>unclassified sequences</taxon>
        <taxon>metagenomes</taxon>
        <taxon>ecological metagenomes</taxon>
    </lineage>
</organism>
<reference evidence="1" key="1">
    <citation type="submission" date="2019-08" db="EMBL/GenBank/DDBJ databases">
        <authorList>
            <person name="Kucharzyk K."/>
            <person name="Murdoch R.W."/>
            <person name="Higgins S."/>
            <person name="Loffler F."/>
        </authorList>
    </citation>
    <scope>NUCLEOTIDE SEQUENCE</scope>
</reference>
<proteinExistence type="predicted"/>
<sequence length="65" mass="6840">MLAGGSEDLARLLLIFDQRDDLGYQAIEAGVGAIGETAQIVSHHLAVGQSSLEGLDQCVHFSCVL</sequence>
<name>A0A645GJ82_9ZZZZ</name>
<dbReference type="EMBL" id="VSSQ01075774">
    <property type="protein sequence ID" value="MPN26296.1"/>
    <property type="molecule type" value="Genomic_DNA"/>
</dbReference>
<dbReference type="AlphaFoldDB" id="A0A645GJ82"/>
<gene>
    <name evidence="1" type="ORF">SDC9_173720</name>
</gene>
<protein>
    <submittedName>
        <fullName evidence="1">Uncharacterized protein</fullName>
    </submittedName>
</protein>